<dbReference type="eggNOG" id="COG1242">
    <property type="taxonomic scope" value="Bacteria"/>
</dbReference>
<dbReference type="GO" id="GO:0046872">
    <property type="term" value="F:metal ion binding"/>
    <property type="evidence" value="ECO:0007669"/>
    <property type="project" value="UniProtKB-KW"/>
</dbReference>
<dbReference type="AlphaFoldDB" id="E3H8G9"/>
<dbReference type="PANTHER" id="PTHR11135:SF1">
    <property type="entry name" value="PROTEIN YHCC"/>
    <property type="match status" value="1"/>
</dbReference>
<evidence type="ECO:0000259" key="7">
    <source>
        <dbReference type="PROSITE" id="PS51918"/>
    </source>
</evidence>
<dbReference type="KEGG" id="ipo:Ilyop_0954"/>
<keyword evidence="5" id="KW-0408">Iron</keyword>
<dbReference type="SUPFAM" id="SSF102114">
    <property type="entry name" value="Radical SAM enzymes"/>
    <property type="match status" value="1"/>
</dbReference>
<dbReference type="SFLD" id="SFLDG01086">
    <property type="entry name" value="elongater_protein-like"/>
    <property type="match status" value="1"/>
</dbReference>
<evidence type="ECO:0000256" key="3">
    <source>
        <dbReference type="ARBA" id="ARBA00022691"/>
    </source>
</evidence>
<evidence type="ECO:0000256" key="1">
    <source>
        <dbReference type="ARBA" id="ARBA00001966"/>
    </source>
</evidence>
<dbReference type="Proteomes" id="UP000006875">
    <property type="component" value="Chromosome"/>
</dbReference>
<dbReference type="PROSITE" id="PS51918">
    <property type="entry name" value="RADICAL_SAM"/>
    <property type="match status" value="1"/>
</dbReference>
<reference evidence="8 9" key="1">
    <citation type="journal article" date="2010" name="Stand. Genomic Sci.">
        <title>Complete genome sequence of Ilyobacter polytropus type strain (CuHbu1).</title>
        <authorList>
            <person name="Sikorski J."/>
            <person name="Chertkov O."/>
            <person name="Lapidus A."/>
            <person name="Nolan M."/>
            <person name="Lucas S."/>
            <person name="Del Rio T.G."/>
            <person name="Tice H."/>
            <person name="Cheng J.F."/>
            <person name="Tapia R."/>
            <person name="Han C."/>
            <person name="Goodwin L."/>
            <person name="Pitluck S."/>
            <person name="Liolios K."/>
            <person name="Ivanova N."/>
            <person name="Mavromatis K."/>
            <person name="Mikhailova N."/>
            <person name="Pati A."/>
            <person name="Chen A."/>
            <person name="Palaniappan K."/>
            <person name="Land M."/>
            <person name="Hauser L."/>
            <person name="Chang Y.J."/>
            <person name="Jeffries C.D."/>
            <person name="Brambilla E."/>
            <person name="Yasawong M."/>
            <person name="Rohde M."/>
            <person name="Pukall R."/>
            <person name="Spring S."/>
            <person name="Goker M."/>
            <person name="Woyke T."/>
            <person name="Bristow J."/>
            <person name="Eisen J.A."/>
            <person name="Markowitz V."/>
            <person name="Hugenholtz P."/>
            <person name="Kyrpides N.C."/>
            <person name="Klenk H.P."/>
        </authorList>
    </citation>
    <scope>NUCLEOTIDE SEQUENCE [LARGE SCALE GENOMIC DNA]</scope>
    <source>
        <strain evidence="9">ATCC 51220 / DSM 2926 / LMG 16218 / CuHBu1</strain>
    </source>
</reference>
<evidence type="ECO:0000313" key="9">
    <source>
        <dbReference type="Proteomes" id="UP000006875"/>
    </source>
</evidence>
<proteinExistence type="predicted"/>
<dbReference type="InterPro" id="IPR023404">
    <property type="entry name" value="rSAM_horseshoe"/>
</dbReference>
<dbReference type="Pfam" id="PF04055">
    <property type="entry name" value="Radical_SAM"/>
    <property type="match status" value="1"/>
</dbReference>
<dbReference type="PANTHER" id="PTHR11135">
    <property type="entry name" value="HISTONE ACETYLTRANSFERASE-RELATED"/>
    <property type="match status" value="1"/>
</dbReference>
<organism evidence="8 9">
    <name type="scientific">Ilyobacter polytropus (strain ATCC 51220 / DSM 2926 / LMG 16218 / CuHBu1)</name>
    <dbReference type="NCBI Taxonomy" id="572544"/>
    <lineage>
        <taxon>Bacteria</taxon>
        <taxon>Fusobacteriati</taxon>
        <taxon>Fusobacteriota</taxon>
        <taxon>Fusobacteriia</taxon>
        <taxon>Fusobacteriales</taxon>
        <taxon>Fusobacteriaceae</taxon>
        <taxon>Ilyobacter</taxon>
    </lineage>
</organism>
<dbReference type="RefSeq" id="WP_013387404.1">
    <property type="nucleotide sequence ID" value="NC_014632.1"/>
</dbReference>
<dbReference type="InterPro" id="IPR007197">
    <property type="entry name" value="rSAM"/>
</dbReference>
<dbReference type="NCBIfam" id="TIGR01212">
    <property type="entry name" value="TIGR01212 family radical SAM protein"/>
    <property type="match status" value="1"/>
</dbReference>
<keyword evidence="3" id="KW-0949">S-adenosyl-L-methionine</keyword>
<dbReference type="GO" id="GO:0051539">
    <property type="term" value="F:4 iron, 4 sulfur cluster binding"/>
    <property type="evidence" value="ECO:0007669"/>
    <property type="project" value="UniProtKB-KW"/>
</dbReference>
<name>E3H8G9_ILYPC</name>
<evidence type="ECO:0000256" key="5">
    <source>
        <dbReference type="ARBA" id="ARBA00023004"/>
    </source>
</evidence>
<dbReference type="Gene3D" id="3.80.30.20">
    <property type="entry name" value="tm_1862 like domain"/>
    <property type="match status" value="1"/>
</dbReference>
<dbReference type="InterPro" id="IPR006638">
    <property type="entry name" value="Elp3/MiaA/NifB-like_rSAM"/>
</dbReference>
<feature type="domain" description="Radical SAM core" evidence="7">
    <location>
        <begin position="17"/>
        <end position="258"/>
    </location>
</feature>
<keyword evidence="9" id="KW-1185">Reference proteome</keyword>
<protein>
    <recommendedName>
        <fullName evidence="7">Radical SAM core domain-containing protein</fullName>
    </recommendedName>
</protein>
<dbReference type="InterPro" id="IPR039661">
    <property type="entry name" value="ELP3"/>
</dbReference>
<dbReference type="CDD" id="cd01335">
    <property type="entry name" value="Radical_SAM"/>
    <property type="match status" value="1"/>
</dbReference>
<accession>E3H8G9</accession>
<dbReference type="SFLD" id="SFLDG01091">
    <property type="entry name" value="uncharacterized_CHP01210-like"/>
    <property type="match status" value="1"/>
</dbReference>
<dbReference type="Pfam" id="PF16199">
    <property type="entry name" value="Radical_SAM_C"/>
    <property type="match status" value="1"/>
</dbReference>
<gene>
    <name evidence="8" type="ordered locus">Ilyop_0954</name>
</gene>
<evidence type="ECO:0000256" key="4">
    <source>
        <dbReference type="ARBA" id="ARBA00022723"/>
    </source>
</evidence>
<dbReference type="SFLD" id="SFLDS00029">
    <property type="entry name" value="Radical_SAM"/>
    <property type="match status" value="1"/>
</dbReference>
<comment type="cofactor">
    <cofactor evidence="1">
        <name>[4Fe-4S] cluster</name>
        <dbReference type="ChEBI" id="CHEBI:49883"/>
    </cofactor>
</comment>
<dbReference type="GO" id="GO:0003824">
    <property type="term" value="F:catalytic activity"/>
    <property type="evidence" value="ECO:0007669"/>
    <property type="project" value="InterPro"/>
</dbReference>
<keyword evidence="4" id="KW-0479">Metal-binding</keyword>
<sequence>MWDNKRFHTLNYELKKKFGEKIYKVSLDGGFTCPNRDGTLGNKGCIFCSDKGSGEFAGDRRKSIGDQIDDQLKLIEKKFPKGKVIAYFQNFTNTYASIEKLRKIYTEALSHPRVSGLAIATRPDCIPEEVLDLLEELGKENFIWIELGLQTIHEKTSELINRGYSLEQFIISVENLLEKKIPFVTHLILGLPGESKTDILNSVRFVNKSKSWGIKLHLLHIIKETPLHEYYKTNSFPLMEKENYIELVVEILEILNPEMTVHRITGDGTRDTLIGPLWSLDKRSILNGVDKLLKEKNSYQGKFYTEY</sequence>
<evidence type="ECO:0000256" key="6">
    <source>
        <dbReference type="ARBA" id="ARBA00023014"/>
    </source>
</evidence>
<dbReference type="InterPro" id="IPR058240">
    <property type="entry name" value="rSAM_sf"/>
</dbReference>
<keyword evidence="2" id="KW-0004">4Fe-4S</keyword>
<dbReference type="InterPro" id="IPR032432">
    <property type="entry name" value="Radical_SAM_C"/>
</dbReference>
<dbReference type="EMBL" id="CP002281">
    <property type="protein sequence ID" value="ADO82736.1"/>
    <property type="molecule type" value="Genomic_DNA"/>
</dbReference>
<dbReference type="SMART" id="SM00729">
    <property type="entry name" value="Elp3"/>
    <property type="match status" value="1"/>
</dbReference>
<dbReference type="InterPro" id="IPR005911">
    <property type="entry name" value="YhcC-like"/>
</dbReference>
<evidence type="ECO:0000256" key="2">
    <source>
        <dbReference type="ARBA" id="ARBA00022485"/>
    </source>
</evidence>
<evidence type="ECO:0000313" key="8">
    <source>
        <dbReference type="EMBL" id="ADO82736.1"/>
    </source>
</evidence>
<keyword evidence="6" id="KW-0411">Iron-sulfur</keyword>
<dbReference type="HOGENOM" id="CLU_060920_0_0_0"/>
<dbReference type="OrthoDB" id="9801689at2"/>
<dbReference type="STRING" id="572544.Ilyop_0954"/>